<accession>B8C479</accession>
<feature type="compositionally biased region" description="Polar residues" evidence="1">
    <location>
        <begin position="223"/>
        <end position="233"/>
    </location>
</feature>
<feature type="region of interest" description="Disordered" evidence="1">
    <location>
        <begin position="1"/>
        <end position="31"/>
    </location>
</feature>
<evidence type="ECO:0000256" key="1">
    <source>
        <dbReference type="SAM" id="MobiDB-lite"/>
    </source>
</evidence>
<reference evidence="2 3" key="1">
    <citation type="journal article" date="2004" name="Science">
        <title>The genome of the diatom Thalassiosira pseudonana: ecology, evolution, and metabolism.</title>
        <authorList>
            <person name="Armbrust E.V."/>
            <person name="Berges J.A."/>
            <person name="Bowler C."/>
            <person name="Green B.R."/>
            <person name="Martinez D."/>
            <person name="Putnam N.H."/>
            <person name="Zhou S."/>
            <person name="Allen A.E."/>
            <person name="Apt K.E."/>
            <person name="Bechner M."/>
            <person name="Brzezinski M.A."/>
            <person name="Chaal B.K."/>
            <person name="Chiovitti A."/>
            <person name="Davis A.K."/>
            <person name="Demarest M.S."/>
            <person name="Detter J.C."/>
            <person name="Glavina T."/>
            <person name="Goodstein D."/>
            <person name="Hadi M.Z."/>
            <person name="Hellsten U."/>
            <person name="Hildebrand M."/>
            <person name="Jenkins B.D."/>
            <person name="Jurka J."/>
            <person name="Kapitonov V.V."/>
            <person name="Kroger N."/>
            <person name="Lau W.W."/>
            <person name="Lane T.W."/>
            <person name="Larimer F.W."/>
            <person name="Lippmeier J.C."/>
            <person name="Lucas S."/>
            <person name="Medina M."/>
            <person name="Montsant A."/>
            <person name="Obornik M."/>
            <person name="Parker M.S."/>
            <person name="Palenik B."/>
            <person name="Pazour G.J."/>
            <person name="Richardson P.M."/>
            <person name="Rynearson T.A."/>
            <person name="Saito M.A."/>
            <person name="Schwartz D.C."/>
            <person name="Thamatrakoln K."/>
            <person name="Valentin K."/>
            <person name="Vardi A."/>
            <person name="Wilkerson F.P."/>
            <person name="Rokhsar D.S."/>
        </authorList>
    </citation>
    <scope>NUCLEOTIDE SEQUENCE [LARGE SCALE GENOMIC DNA]</scope>
    <source>
        <strain evidence="2 3">CCMP1335</strain>
    </source>
</reference>
<evidence type="ECO:0000313" key="2">
    <source>
        <dbReference type="EMBL" id="EED91282.1"/>
    </source>
</evidence>
<sequence>MQSAIHQKSRSEDRDASLFNPRTKDGSDKPYADFFDDIIGDDDRAAQELFERLQLLRIDNIKRYNGGKEHDKGRKEKEVARSSFVMNDDAVEVSIKGRGYGTRKPMSTLTNKLDGSRQLNKKWGCKHSTTQSRKSDNRSRTNHAISGGTSVDNNSNNSQSAVVDGMDGQHLGSISTISSSDIVYDYTVDNGSIGISQPNYDRRDDDDYVSLFVPVFGAIAHANSTQSPSSLHSDPSEDECMHGGENTMGSRSLSAIEEVGEDEESTDNKEENVLECDDALMSDNEVLEQQTISKAMDDLDKEYYTACDSDDEIDQVTCPASAFDGCLPLYNVFWGNTQGRKCIKTPTKAIV</sequence>
<name>B8C479_THAPS</name>
<dbReference type="InParanoid" id="B8C479"/>
<dbReference type="EMBL" id="CM000643">
    <property type="protein sequence ID" value="EED91282.1"/>
    <property type="molecule type" value="Genomic_DNA"/>
</dbReference>
<dbReference type="GeneID" id="7442746"/>
<proteinExistence type="predicted"/>
<feature type="region of interest" description="Disordered" evidence="1">
    <location>
        <begin position="120"/>
        <end position="166"/>
    </location>
</feature>
<dbReference type="AlphaFoldDB" id="B8C479"/>
<evidence type="ECO:0000313" key="3">
    <source>
        <dbReference type="Proteomes" id="UP000001449"/>
    </source>
</evidence>
<feature type="region of interest" description="Disordered" evidence="1">
    <location>
        <begin position="223"/>
        <end position="252"/>
    </location>
</feature>
<gene>
    <name evidence="2" type="ORF">THAPSDRAFT_6402</name>
</gene>
<feature type="compositionally biased region" description="Basic and acidic residues" evidence="1">
    <location>
        <begin position="9"/>
        <end position="31"/>
    </location>
</feature>
<organism evidence="2 3">
    <name type="scientific">Thalassiosira pseudonana</name>
    <name type="common">Marine diatom</name>
    <name type="synonym">Cyclotella nana</name>
    <dbReference type="NCBI Taxonomy" id="35128"/>
    <lineage>
        <taxon>Eukaryota</taxon>
        <taxon>Sar</taxon>
        <taxon>Stramenopiles</taxon>
        <taxon>Ochrophyta</taxon>
        <taxon>Bacillariophyta</taxon>
        <taxon>Coscinodiscophyceae</taxon>
        <taxon>Thalassiosirophycidae</taxon>
        <taxon>Thalassiosirales</taxon>
        <taxon>Thalassiosiraceae</taxon>
        <taxon>Thalassiosira</taxon>
    </lineage>
</organism>
<dbReference type="RefSeq" id="XP_002291175.1">
    <property type="nucleotide sequence ID" value="XM_002291139.1"/>
</dbReference>
<dbReference type="PaxDb" id="35128-Thaps6402"/>
<dbReference type="KEGG" id="tps:THAPSDRAFT_6402"/>
<dbReference type="Proteomes" id="UP000001449">
    <property type="component" value="Chromosome 6"/>
</dbReference>
<dbReference type="HOGENOM" id="CLU_791080_0_0_1"/>
<reference evidence="2 3" key="2">
    <citation type="journal article" date="2008" name="Nature">
        <title>The Phaeodactylum genome reveals the evolutionary history of diatom genomes.</title>
        <authorList>
            <person name="Bowler C."/>
            <person name="Allen A.E."/>
            <person name="Badger J.H."/>
            <person name="Grimwood J."/>
            <person name="Jabbari K."/>
            <person name="Kuo A."/>
            <person name="Maheswari U."/>
            <person name="Martens C."/>
            <person name="Maumus F."/>
            <person name="Otillar R.P."/>
            <person name="Rayko E."/>
            <person name="Salamov A."/>
            <person name="Vandepoele K."/>
            <person name="Beszteri B."/>
            <person name="Gruber A."/>
            <person name="Heijde M."/>
            <person name="Katinka M."/>
            <person name="Mock T."/>
            <person name="Valentin K."/>
            <person name="Verret F."/>
            <person name="Berges J.A."/>
            <person name="Brownlee C."/>
            <person name="Cadoret J.P."/>
            <person name="Chiovitti A."/>
            <person name="Choi C.J."/>
            <person name="Coesel S."/>
            <person name="De Martino A."/>
            <person name="Detter J.C."/>
            <person name="Durkin C."/>
            <person name="Falciatore A."/>
            <person name="Fournet J."/>
            <person name="Haruta M."/>
            <person name="Huysman M.J."/>
            <person name="Jenkins B.D."/>
            <person name="Jiroutova K."/>
            <person name="Jorgensen R.E."/>
            <person name="Joubert Y."/>
            <person name="Kaplan A."/>
            <person name="Kroger N."/>
            <person name="Kroth P.G."/>
            <person name="La Roche J."/>
            <person name="Lindquist E."/>
            <person name="Lommer M."/>
            <person name="Martin-Jezequel V."/>
            <person name="Lopez P.J."/>
            <person name="Lucas S."/>
            <person name="Mangogna M."/>
            <person name="McGinnis K."/>
            <person name="Medlin L.K."/>
            <person name="Montsant A."/>
            <person name="Oudot-Le Secq M.P."/>
            <person name="Napoli C."/>
            <person name="Obornik M."/>
            <person name="Parker M.S."/>
            <person name="Petit J.L."/>
            <person name="Porcel B.M."/>
            <person name="Poulsen N."/>
            <person name="Robison M."/>
            <person name="Rychlewski L."/>
            <person name="Rynearson T.A."/>
            <person name="Schmutz J."/>
            <person name="Shapiro H."/>
            <person name="Siaut M."/>
            <person name="Stanley M."/>
            <person name="Sussman M.R."/>
            <person name="Taylor A.R."/>
            <person name="Vardi A."/>
            <person name="von Dassow P."/>
            <person name="Vyverman W."/>
            <person name="Willis A."/>
            <person name="Wyrwicz L.S."/>
            <person name="Rokhsar D.S."/>
            <person name="Weissenbach J."/>
            <person name="Armbrust E.V."/>
            <person name="Green B.R."/>
            <person name="Van de Peer Y."/>
            <person name="Grigoriev I.V."/>
        </authorList>
    </citation>
    <scope>NUCLEOTIDE SEQUENCE [LARGE SCALE GENOMIC DNA]</scope>
    <source>
        <strain evidence="2 3">CCMP1335</strain>
    </source>
</reference>
<protein>
    <submittedName>
        <fullName evidence="2">Uncharacterized protein</fullName>
    </submittedName>
</protein>
<keyword evidence="3" id="KW-1185">Reference proteome</keyword>
<feature type="compositionally biased region" description="Polar residues" evidence="1">
    <location>
        <begin position="142"/>
        <end position="161"/>
    </location>
</feature>